<dbReference type="RefSeq" id="WP_235216456.1">
    <property type="nucleotide sequence ID" value="NZ_JBFADL010000038.1"/>
</dbReference>
<comment type="caution">
    <text evidence="2">The sequence shown here is derived from an EMBL/GenBank/DDBJ whole genome shotgun (WGS) entry which is preliminary data.</text>
</comment>
<dbReference type="Proteomes" id="UP000028341">
    <property type="component" value="Unassembled WGS sequence"/>
</dbReference>
<dbReference type="eggNOG" id="ENOG5031Q8X">
    <property type="taxonomic scope" value="Bacteria"/>
</dbReference>
<dbReference type="EMBL" id="JFCB01000043">
    <property type="protein sequence ID" value="KES03402.1"/>
    <property type="molecule type" value="Genomic_DNA"/>
</dbReference>
<accession>A0A081XIM9</accession>
<evidence type="ECO:0000313" key="3">
    <source>
        <dbReference type="Proteomes" id="UP000028341"/>
    </source>
</evidence>
<name>A0A081XIM9_STRTO</name>
<evidence type="ECO:0000313" key="2">
    <source>
        <dbReference type="EMBL" id="KES03402.1"/>
    </source>
</evidence>
<proteinExistence type="predicted"/>
<organism evidence="2 3">
    <name type="scientific">Streptomyces toyocaensis</name>
    <dbReference type="NCBI Taxonomy" id="55952"/>
    <lineage>
        <taxon>Bacteria</taxon>
        <taxon>Bacillati</taxon>
        <taxon>Actinomycetota</taxon>
        <taxon>Actinomycetes</taxon>
        <taxon>Kitasatosporales</taxon>
        <taxon>Streptomycetaceae</taxon>
        <taxon>Streptomyces</taxon>
    </lineage>
</organism>
<sequence length="117" mass="12667">MPSIAPLHTAAPHEHDGRKGTPTTGRPHPHCLADIADQIGPRRPGAIYQNVDGRFEVLALVTDPADAAQLLRRDSARWAVIVRDTLRPDGQPFAVGSVWTTSDYLIRPARTAYAPAA</sequence>
<protein>
    <submittedName>
        <fullName evidence="2">Uncharacterized protein</fullName>
    </submittedName>
</protein>
<dbReference type="AlphaFoldDB" id="A0A081XIM9"/>
<gene>
    <name evidence="2" type="ORF">BU52_30655</name>
</gene>
<keyword evidence="3" id="KW-1185">Reference proteome</keyword>
<evidence type="ECO:0000256" key="1">
    <source>
        <dbReference type="SAM" id="MobiDB-lite"/>
    </source>
</evidence>
<reference evidence="2 3" key="1">
    <citation type="submission" date="2014-02" db="EMBL/GenBank/DDBJ databases">
        <title>The genome announcement of Streptomyces toyocaensis NRRL15009.</title>
        <authorList>
            <person name="Hong H.-J."/>
            <person name="Kwun M.J."/>
        </authorList>
    </citation>
    <scope>NUCLEOTIDE SEQUENCE [LARGE SCALE GENOMIC DNA]</scope>
    <source>
        <strain evidence="2 3">NRRL 15009</strain>
    </source>
</reference>
<dbReference type="STRING" id="55952.BU52_30655"/>
<feature type="region of interest" description="Disordered" evidence="1">
    <location>
        <begin position="1"/>
        <end position="29"/>
    </location>
</feature>